<evidence type="ECO:0000313" key="6">
    <source>
        <dbReference type="EMBL" id="KAG2220341.1"/>
    </source>
</evidence>
<name>A0A8H7VER8_9FUNG</name>
<dbReference type="InterPro" id="IPR041675">
    <property type="entry name" value="PH_5"/>
</dbReference>
<dbReference type="InterPro" id="IPR035899">
    <property type="entry name" value="DBL_dom_sf"/>
</dbReference>
<protein>
    <recommendedName>
        <fullName evidence="8">DH domain-containing protein</fullName>
    </recommendedName>
</protein>
<dbReference type="AlphaFoldDB" id="A0A8H7VER8"/>
<accession>A0A8H7VER8</accession>
<comment type="caution">
    <text evidence="6">The sequence shown here is derived from an EMBL/GenBank/DDBJ whole genome shotgun (WGS) entry which is preliminary data.</text>
</comment>
<organism evidence="6 7">
    <name type="scientific">Circinella minor</name>
    <dbReference type="NCBI Taxonomy" id="1195481"/>
    <lineage>
        <taxon>Eukaryota</taxon>
        <taxon>Fungi</taxon>
        <taxon>Fungi incertae sedis</taxon>
        <taxon>Mucoromycota</taxon>
        <taxon>Mucoromycotina</taxon>
        <taxon>Mucoromycetes</taxon>
        <taxon>Mucorales</taxon>
        <taxon>Lichtheimiaceae</taxon>
        <taxon>Circinella</taxon>
    </lineage>
</organism>
<dbReference type="Pfam" id="PF15405">
    <property type="entry name" value="PH_5"/>
    <property type="match status" value="1"/>
</dbReference>
<dbReference type="SUPFAM" id="SSF48065">
    <property type="entry name" value="DBL homology domain (DH-domain)"/>
    <property type="match status" value="1"/>
</dbReference>
<dbReference type="Pfam" id="PF00780">
    <property type="entry name" value="CNH"/>
    <property type="match status" value="1"/>
</dbReference>
<dbReference type="Pfam" id="PF00621">
    <property type="entry name" value="RhoGEF"/>
    <property type="match status" value="1"/>
</dbReference>
<dbReference type="GO" id="GO:0005085">
    <property type="term" value="F:guanyl-nucleotide exchange factor activity"/>
    <property type="evidence" value="ECO:0007669"/>
    <property type="project" value="UniProtKB-KW"/>
</dbReference>
<keyword evidence="7" id="KW-1185">Reference proteome</keyword>
<dbReference type="Gene3D" id="1.20.900.10">
    <property type="entry name" value="Dbl homology (DH) domain"/>
    <property type="match status" value="1"/>
</dbReference>
<feature type="domain" description="CNH" evidence="5">
    <location>
        <begin position="764"/>
        <end position="1083"/>
    </location>
</feature>
<feature type="region of interest" description="Disordered" evidence="3">
    <location>
        <begin position="54"/>
        <end position="115"/>
    </location>
</feature>
<sequence>MEVYYNENNNNNNYNLSNVIRKQRSAVQLRPPTLRKRRISGPLVVNGMLAAQNNTNSSLSSSSSSSSSPPPPSSSTTITTTNDNNNNNNNNTPTVSSSSSNQSLSPSLRPVPQPTQDYISAYRSSQIMLEYERSTSNTPLYDEHQENYLTPIDSANCSILSVLAEALVHQLGHRKTFTGEETVNALHGLLALAYYPEYKTIQVANALLHCKPHALFQPAEDYGSPPKSDVSFSSAWGKKYMLRYDSLEEETKPVSVLSNLTPCYVMGCEPGNTDCYAPRCPNNPSNAIREISIYKKQCDQSTSVPVVVSQIQQEHYYRRQDSNSSNEERTIIHSLDEPARQNAILDLIRSHRSYCKTLDILHHVIIDSILSTNTIGTKEQRKTLVSNAFSTFDTLHKMNRDLYNDMKHLRISSQKERGGAIYKIGDLFYSHIKLMSEPIVTYLANIPLAEYIIDHERNTNSHFANLLERVKEDKRIVDSKITSLNYIYLAPRMQMPLYMTYLRGILAYTPEGHPDIDYLKHGIQKMERIERESKKLAKIDTERRVQVLRLADDLKISSSDVIIEEDLDLAAPQRRLLYHGALKKSSSNSITTLINKKTIHVFVLDHMVLTTTTTTAISTTSSTKRNIRRDVHSFMEKIPLPMLHVQESKTNWVMKPSSASSTSSNESTTRRRRISFLHSDSSQEDLGSTITLVHLGQNNHKPRVLSCSSMNEKKRCLKAIDEARKLYKQNNKHNDVFRLSWLNRTAFRVTRESSSSRNEDIISYDKVNCSVPLGNGITAVGTNTGIYRVHNDSSTADLMLPVGKVLQMATMSPKANLLLVLTAMHHELKAYTIESIIDATYDSRHGFIRGQSMSIDQSVQFFEVGSTQQHKDLLIYKKKRHNESVLVAVKPIEELYHAKTRERFVLMSPQYFTNRHITSPHTYIFQRVHHENIRGKDVRMVQFCGAGNVALVCLNNFRFFSFDDGEPHEQRSSLSLDDRRRKDNDSLEARAAFYLTSSRILLCYNRYAYIIDAHDGHRIATGNHGQPYMFKWESEPLHVVRHKDYVIGVSNHFIEIRKIYSGELVQIMHADSCQLTYEGFVNNEHIIHGCMVESNTLDRQQLFQLVLHKT</sequence>
<evidence type="ECO:0000256" key="1">
    <source>
        <dbReference type="ARBA" id="ARBA00022553"/>
    </source>
</evidence>
<dbReference type="EMBL" id="JAEPRB010000144">
    <property type="protein sequence ID" value="KAG2220341.1"/>
    <property type="molecule type" value="Genomic_DNA"/>
</dbReference>
<feature type="compositionally biased region" description="Low complexity" evidence="3">
    <location>
        <begin position="54"/>
        <end position="67"/>
    </location>
</feature>
<dbReference type="PANTHER" id="PTHR46572:SF1">
    <property type="entry name" value="RHO1 GUANINE NUCLEOTIDE EXCHANGE FACTOR TUS1"/>
    <property type="match status" value="1"/>
</dbReference>
<dbReference type="PROSITE" id="PS50010">
    <property type="entry name" value="DH_2"/>
    <property type="match status" value="1"/>
</dbReference>
<keyword evidence="2" id="KW-0344">Guanine-nucleotide releasing factor</keyword>
<dbReference type="Gene3D" id="2.30.29.30">
    <property type="entry name" value="Pleckstrin-homology domain (PH domain)/Phosphotyrosine-binding domain (PTB)"/>
    <property type="match status" value="1"/>
</dbReference>
<evidence type="ECO:0000256" key="2">
    <source>
        <dbReference type="ARBA" id="ARBA00022658"/>
    </source>
</evidence>
<feature type="domain" description="DH" evidence="4">
    <location>
        <begin position="339"/>
        <end position="536"/>
    </location>
</feature>
<feature type="compositionally biased region" description="Low complexity" evidence="3">
    <location>
        <begin position="74"/>
        <end position="108"/>
    </location>
</feature>
<dbReference type="InterPro" id="IPR000219">
    <property type="entry name" value="DH_dom"/>
</dbReference>
<evidence type="ECO:0000259" key="5">
    <source>
        <dbReference type="PROSITE" id="PS50219"/>
    </source>
</evidence>
<dbReference type="PROSITE" id="PS50219">
    <property type="entry name" value="CNH"/>
    <property type="match status" value="1"/>
</dbReference>
<reference evidence="6 7" key="1">
    <citation type="submission" date="2020-12" db="EMBL/GenBank/DDBJ databases">
        <title>Metabolic potential, ecology and presence of endohyphal bacteria is reflected in genomic diversity of Mucoromycotina.</title>
        <authorList>
            <person name="Muszewska A."/>
            <person name="Okrasinska A."/>
            <person name="Steczkiewicz K."/>
            <person name="Drgas O."/>
            <person name="Orlowska M."/>
            <person name="Perlinska-Lenart U."/>
            <person name="Aleksandrzak-Piekarczyk T."/>
            <person name="Szatraj K."/>
            <person name="Zielenkiewicz U."/>
            <person name="Pilsyk S."/>
            <person name="Malc E."/>
            <person name="Mieczkowski P."/>
            <person name="Kruszewska J.S."/>
            <person name="Biernat P."/>
            <person name="Pawlowska J."/>
        </authorList>
    </citation>
    <scope>NUCLEOTIDE SEQUENCE [LARGE SCALE GENOMIC DNA]</scope>
    <source>
        <strain evidence="6 7">CBS 142.35</strain>
    </source>
</reference>
<proteinExistence type="predicted"/>
<evidence type="ECO:0000313" key="7">
    <source>
        <dbReference type="Proteomes" id="UP000646827"/>
    </source>
</evidence>
<evidence type="ECO:0000256" key="3">
    <source>
        <dbReference type="SAM" id="MobiDB-lite"/>
    </source>
</evidence>
<dbReference type="SUPFAM" id="SSF50729">
    <property type="entry name" value="PH domain-like"/>
    <property type="match status" value="1"/>
</dbReference>
<dbReference type="Proteomes" id="UP000646827">
    <property type="component" value="Unassembled WGS sequence"/>
</dbReference>
<evidence type="ECO:0008006" key="8">
    <source>
        <dbReference type="Google" id="ProtNLM"/>
    </source>
</evidence>
<dbReference type="SMART" id="SM00325">
    <property type="entry name" value="RhoGEF"/>
    <property type="match status" value="1"/>
</dbReference>
<dbReference type="InterPro" id="IPR001180">
    <property type="entry name" value="CNH_dom"/>
</dbReference>
<dbReference type="PANTHER" id="PTHR46572">
    <property type="entry name" value="RHO1 GDP-GTP EXCHANGE PROTEIN 1-RELATED"/>
    <property type="match status" value="1"/>
</dbReference>
<dbReference type="InterPro" id="IPR052233">
    <property type="entry name" value="Rho-type_GEFs"/>
</dbReference>
<dbReference type="InterPro" id="IPR011993">
    <property type="entry name" value="PH-like_dom_sf"/>
</dbReference>
<dbReference type="OrthoDB" id="2272012at2759"/>
<gene>
    <name evidence="6" type="ORF">INT45_004026</name>
</gene>
<keyword evidence="1" id="KW-0597">Phosphoprotein</keyword>
<evidence type="ECO:0000259" key="4">
    <source>
        <dbReference type="PROSITE" id="PS50010"/>
    </source>
</evidence>